<keyword evidence="3" id="KW-1185">Reference proteome</keyword>
<name>A0A553RAT7_9TELE</name>
<feature type="compositionally biased region" description="Polar residues" evidence="1">
    <location>
        <begin position="1"/>
        <end position="13"/>
    </location>
</feature>
<comment type="caution">
    <text evidence="2">The sequence shown here is derived from an EMBL/GenBank/DDBJ whole genome shotgun (WGS) entry which is preliminary data.</text>
</comment>
<evidence type="ECO:0000313" key="2">
    <source>
        <dbReference type="EMBL" id="TRY99300.1"/>
    </source>
</evidence>
<dbReference type="Proteomes" id="UP000316079">
    <property type="component" value="Unassembled WGS sequence"/>
</dbReference>
<dbReference type="EMBL" id="SRMA01025081">
    <property type="protein sequence ID" value="TRY99300.1"/>
    <property type="molecule type" value="Genomic_DNA"/>
</dbReference>
<proteinExistence type="predicted"/>
<dbReference type="AlphaFoldDB" id="A0A553RAT7"/>
<feature type="region of interest" description="Disordered" evidence="1">
    <location>
        <begin position="1"/>
        <end position="44"/>
    </location>
</feature>
<evidence type="ECO:0000256" key="1">
    <source>
        <dbReference type="SAM" id="MobiDB-lite"/>
    </source>
</evidence>
<sequence>FGASHTRSSQNKTIRVPADSRDNQATSHGSNMAEAGCKSGGGLGGRWYYEVAG</sequence>
<feature type="non-terminal residue" evidence="2">
    <location>
        <position position="1"/>
    </location>
</feature>
<evidence type="ECO:0000313" key="3">
    <source>
        <dbReference type="Proteomes" id="UP000316079"/>
    </source>
</evidence>
<protein>
    <submittedName>
        <fullName evidence="2">Uncharacterized protein</fullName>
    </submittedName>
</protein>
<dbReference type="OrthoDB" id="2306477at2759"/>
<organism evidence="2 3">
    <name type="scientific">Danionella cerebrum</name>
    <dbReference type="NCBI Taxonomy" id="2873325"/>
    <lineage>
        <taxon>Eukaryota</taxon>
        <taxon>Metazoa</taxon>
        <taxon>Chordata</taxon>
        <taxon>Craniata</taxon>
        <taxon>Vertebrata</taxon>
        <taxon>Euteleostomi</taxon>
        <taxon>Actinopterygii</taxon>
        <taxon>Neopterygii</taxon>
        <taxon>Teleostei</taxon>
        <taxon>Ostariophysi</taxon>
        <taxon>Cypriniformes</taxon>
        <taxon>Danionidae</taxon>
        <taxon>Danioninae</taxon>
        <taxon>Danionella</taxon>
    </lineage>
</organism>
<reference evidence="2 3" key="1">
    <citation type="journal article" date="2019" name="Sci. Data">
        <title>Hybrid genome assembly and annotation of Danionella translucida.</title>
        <authorList>
            <person name="Kadobianskyi M."/>
            <person name="Schulze L."/>
            <person name="Schuelke M."/>
            <person name="Judkewitz B."/>
        </authorList>
    </citation>
    <scope>NUCLEOTIDE SEQUENCE [LARGE SCALE GENOMIC DNA]</scope>
    <source>
        <strain evidence="2 3">Bolton</strain>
    </source>
</reference>
<accession>A0A553RAT7</accession>
<gene>
    <name evidence="2" type="ORF">DNTS_003990</name>
</gene>